<name>A0AAW2EP17_9HYME</name>
<dbReference type="AlphaFoldDB" id="A0AAW2EP17"/>
<gene>
    <name evidence="1" type="ORF">PUN28_016836</name>
</gene>
<organism evidence="1 2">
    <name type="scientific">Cardiocondyla obscurior</name>
    <dbReference type="NCBI Taxonomy" id="286306"/>
    <lineage>
        <taxon>Eukaryota</taxon>
        <taxon>Metazoa</taxon>
        <taxon>Ecdysozoa</taxon>
        <taxon>Arthropoda</taxon>
        <taxon>Hexapoda</taxon>
        <taxon>Insecta</taxon>
        <taxon>Pterygota</taxon>
        <taxon>Neoptera</taxon>
        <taxon>Endopterygota</taxon>
        <taxon>Hymenoptera</taxon>
        <taxon>Apocrita</taxon>
        <taxon>Aculeata</taxon>
        <taxon>Formicoidea</taxon>
        <taxon>Formicidae</taxon>
        <taxon>Myrmicinae</taxon>
        <taxon>Cardiocondyla</taxon>
    </lineage>
</organism>
<evidence type="ECO:0000313" key="2">
    <source>
        <dbReference type="Proteomes" id="UP001430953"/>
    </source>
</evidence>
<sequence length="123" mass="13764">MRGTRCPAFISSNCTRASRAATSFDPLTCVGYGTKTDMPASSPVAWSRCAYMRSTGRAVYLYVPLSHLIHVTRAVERPPLALYLQARVHTCTREHAHTRVKIRHACTGVYTWRNHRGLRCGSV</sequence>
<keyword evidence="2" id="KW-1185">Reference proteome</keyword>
<protein>
    <submittedName>
        <fullName evidence="1">Uncharacterized protein</fullName>
    </submittedName>
</protein>
<accession>A0AAW2EP17</accession>
<comment type="caution">
    <text evidence="1">The sequence shown here is derived from an EMBL/GenBank/DDBJ whole genome shotgun (WGS) entry which is preliminary data.</text>
</comment>
<evidence type="ECO:0000313" key="1">
    <source>
        <dbReference type="EMBL" id="KAL0105444.1"/>
    </source>
</evidence>
<reference evidence="1 2" key="1">
    <citation type="submission" date="2023-03" db="EMBL/GenBank/DDBJ databases">
        <title>High recombination rates correlate with genetic variation in Cardiocondyla obscurior ants.</title>
        <authorList>
            <person name="Errbii M."/>
        </authorList>
    </citation>
    <scope>NUCLEOTIDE SEQUENCE [LARGE SCALE GENOMIC DNA]</scope>
    <source>
        <strain evidence="1">Alpha-2009</strain>
        <tissue evidence="1">Whole body</tissue>
    </source>
</reference>
<dbReference type="EMBL" id="JADYXP020000019">
    <property type="protein sequence ID" value="KAL0105444.1"/>
    <property type="molecule type" value="Genomic_DNA"/>
</dbReference>
<proteinExistence type="predicted"/>
<dbReference type="Proteomes" id="UP001430953">
    <property type="component" value="Unassembled WGS sequence"/>
</dbReference>